<comment type="caution">
    <text evidence="13">The sequence shown here is derived from an EMBL/GenBank/DDBJ whole genome shotgun (WGS) entry which is preliminary data.</text>
</comment>
<feature type="region of interest" description="Disordered" evidence="10">
    <location>
        <begin position="78"/>
        <end position="531"/>
    </location>
</feature>
<proteinExistence type="inferred from homology"/>
<dbReference type="GO" id="GO:0031992">
    <property type="term" value="F:energy transducer activity"/>
    <property type="evidence" value="ECO:0007669"/>
    <property type="project" value="TreeGrafter"/>
</dbReference>
<accession>A0A8J7HMN4</accession>
<evidence type="ECO:0000313" key="14">
    <source>
        <dbReference type="Proteomes" id="UP000632766"/>
    </source>
</evidence>
<evidence type="ECO:0000256" key="5">
    <source>
        <dbReference type="ARBA" id="ARBA00022519"/>
    </source>
</evidence>
<reference evidence="13 14" key="1">
    <citation type="journal article" date="2021" name="Int. J. Syst. Evol. Microbiol.">
        <title>Amazonocrinis nigriterrae gen. nov., sp. nov., Atlanticothrix silvestris gen. nov., sp. nov. and Dendronalium phyllosphericum gen. nov., sp. nov., nostocacean cyanobacteria from Brazilian environments.</title>
        <authorList>
            <person name="Alvarenga D.O."/>
            <person name="Andreote A.P.D."/>
            <person name="Branco L.H.Z."/>
            <person name="Delbaje E."/>
            <person name="Cruz R.B."/>
            <person name="Varani A.M."/>
            <person name="Fiore M.F."/>
        </authorList>
    </citation>
    <scope>NUCLEOTIDE SEQUENCE [LARGE SCALE GENOMIC DNA]</scope>
    <source>
        <strain evidence="13 14">CENA67</strain>
    </source>
</reference>
<evidence type="ECO:0000256" key="9">
    <source>
        <dbReference type="ARBA" id="ARBA00023136"/>
    </source>
</evidence>
<dbReference type="Gene3D" id="3.30.1150.10">
    <property type="match status" value="1"/>
</dbReference>
<feature type="compositionally biased region" description="Polar residues" evidence="10">
    <location>
        <begin position="195"/>
        <end position="206"/>
    </location>
</feature>
<comment type="similarity">
    <text evidence="2">Belongs to the TonB family.</text>
</comment>
<dbReference type="PANTHER" id="PTHR33446:SF2">
    <property type="entry name" value="PROTEIN TONB"/>
    <property type="match status" value="1"/>
</dbReference>
<dbReference type="InterPro" id="IPR006260">
    <property type="entry name" value="TonB/TolA_C"/>
</dbReference>
<evidence type="ECO:0000256" key="10">
    <source>
        <dbReference type="SAM" id="MobiDB-lite"/>
    </source>
</evidence>
<evidence type="ECO:0000256" key="6">
    <source>
        <dbReference type="ARBA" id="ARBA00022692"/>
    </source>
</evidence>
<dbReference type="SUPFAM" id="SSF74653">
    <property type="entry name" value="TolA/TonB C-terminal domain"/>
    <property type="match status" value="1"/>
</dbReference>
<evidence type="ECO:0000256" key="11">
    <source>
        <dbReference type="SAM" id="Phobius"/>
    </source>
</evidence>
<feature type="compositionally biased region" description="Basic and acidic residues" evidence="10">
    <location>
        <begin position="386"/>
        <end position="404"/>
    </location>
</feature>
<keyword evidence="6 11" id="KW-0812">Transmembrane</keyword>
<feature type="domain" description="TonB C-terminal" evidence="12">
    <location>
        <begin position="297"/>
        <end position="389"/>
    </location>
</feature>
<dbReference type="EMBL" id="JAECZC010000010">
    <property type="protein sequence ID" value="MBH8562107.1"/>
    <property type="molecule type" value="Genomic_DNA"/>
</dbReference>
<keyword evidence="14" id="KW-1185">Reference proteome</keyword>
<name>A0A8J7HMN4_9NOST</name>
<evidence type="ECO:0000256" key="1">
    <source>
        <dbReference type="ARBA" id="ARBA00004383"/>
    </source>
</evidence>
<dbReference type="NCBIfam" id="TIGR01352">
    <property type="entry name" value="tonB_Cterm"/>
    <property type="match status" value="1"/>
</dbReference>
<dbReference type="PANTHER" id="PTHR33446">
    <property type="entry name" value="PROTEIN TONB-RELATED"/>
    <property type="match status" value="1"/>
</dbReference>
<feature type="compositionally biased region" description="Low complexity" evidence="10">
    <location>
        <begin position="405"/>
        <end position="415"/>
    </location>
</feature>
<evidence type="ECO:0000256" key="3">
    <source>
        <dbReference type="ARBA" id="ARBA00022448"/>
    </source>
</evidence>
<dbReference type="Proteomes" id="UP000632766">
    <property type="component" value="Unassembled WGS sequence"/>
</dbReference>
<keyword evidence="3" id="KW-0813">Transport</keyword>
<evidence type="ECO:0000313" key="13">
    <source>
        <dbReference type="EMBL" id="MBH8562107.1"/>
    </source>
</evidence>
<keyword evidence="5" id="KW-0997">Cell inner membrane</keyword>
<evidence type="ECO:0000259" key="12">
    <source>
        <dbReference type="PROSITE" id="PS52015"/>
    </source>
</evidence>
<organism evidence="13 14">
    <name type="scientific">Amazonocrinis nigriterrae CENA67</name>
    <dbReference type="NCBI Taxonomy" id="2794033"/>
    <lineage>
        <taxon>Bacteria</taxon>
        <taxon>Bacillati</taxon>
        <taxon>Cyanobacteriota</taxon>
        <taxon>Cyanophyceae</taxon>
        <taxon>Nostocales</taxon>
        <taxon>Nostocaceae</taxon>
        <taxon>Amazonocrinis</taxon>
        <taxon>Amazonocrinis nigriterrae</taxon>
    </lineage>
</organism>
<dbReference type="InterPro" id="IPR037682">
    <property type="entry name" value="TonB_C"/>
</dbReference>
<feature type="compositionally biased region" description="Polar residues" evidence="10">
    <location>
        <begin position="454"/>
        <end position="471"/>
    </location>
</feature>
<keyword evidence="4" id="KW-1003">Cell membrane</keyword>
<feature type="compositionally biased region" description="Low complexity" evidence="10">
    <location>
        <begin position="484"/>
        <end position="495"/>
    </location>
</feature>
<feature type="compositionally biased region" description="Polar residues" evidence="10">
    <location>
        <begin position="333"/>
        <end position="348"/>
    </location>
</feature>
<gene>
    <name evidence="13" type="ORF">I8748_07950</name>
</gene>
<evidence type="ECO:0000256" key="2">
    <source>
        <dbReference type="ARBA" id="ARBA00006555"/>
    </source>
</evidence>
<dbReference type="AlphaFoldDB" id="A0A8J7HMN4"/>
<evidence type="ECO:0000256" key="7">
    <source>
        <dbReference type="ARBA" id="ARBA00022927"/>
    </source>
</evidence>
<dbReference type="RefSeq" id="WP_198124084.1">
    <property type="nucleotide sequence ID" value="NZ_JAECZC010000010.1"/>
</dbReference>
<feature type="compositionally biased region" description="Polar residues" evidence="10">
    <location>
        <begin position="521"/>
        <end position="531"/>
    </location>
</feature>
<feature type="transmembrane region" description="Helical" evidence="11">
    <location>
        <begin position="21"/>
        <end position="45"/>
    </location>
</feature>
<dbReference type="Pfam" id="PF03544">
    <property type="entry name" value="TonB_C"/>
    <property type="match status" value="1"/>
</dbReference>
<feature type="compositionally biased region" description="Polar residues" evidence="10">
    <location>
        <begin position="131"/>
        <end position="183"/>
    </location>
</feature>
<dbReference type="InterPro" id="IPR051045">
    <property type="entry name" value="TonB-dependent_transducer"/>
</dbReference>
<keyword evidence="8 11" id="KW-1133">Transmembrane helix</keyword>
<keyword evidence="9 11" id="KW-0472">Membrane</keyword>
<sequence length="531" mass="55698">MSFSDINVEQRSKEVEALRSFLAYSLIGSLVLHIGLLASGIGGFLTRVPGEEEPMELAIIDPATEQPEKPPEEIIEDTKAQPNSGSLGGGNGIEGGGYKGGSKSANSQSVVALERKPEVVPQPKAIAQKQPIATTPVQKTQTTQNIKTPTQQTPTNQLSQEVVTQPSAPTSQSGSATQGSDNLRQLLGGIRDSRATQGNAGGSVTATGSGIGNGTGNGIGNGNGSGNGSGTGTGSGFGKGPGTGIGNGTGTGNGNGPGNGTGNGTGTGTGTGTNKQPANPPIVATAPTPPKINTSSGNGRAACREGGCSAKYPESARRRGIQGRVEVAVDTDAQGNVTNVRVTSSSGNRELDEETKRQARNWKLKPSEGGRQGIAIGTEYALRGTRRYEQVQERKRQREARERNQQTTASNTNSTEGTSRRKPLITSSSTNIPAERSTESRRDRRVRRQPVQTAATNSSSQGTATRSQGNVRESLRGLRRQRVSNNSSQQPQTSQNRRRRRDNNSSSSQNKLRESLRRLRQPSQSQPTGSQ</sequence>
<evidence type="ECO:0000256" key="4">
    <source>
        <dbReference type="ARBA" id="ARBA00022475"/>
    </source>
</evidence>
<feature type="compositionally biased region" description="Gly residues" evidence="10">
    <location>
        <begin position="209"/>
        <end position="271"/>
    </location>
</feature>
<keyword evidence="7" id="KW-0653">Protein transport</keyword>
<dbReference type="PROSITE" id="PS52015">
    <property type="entry name" value="TONB_CTD"/>
    <property type="match status" value="1"/>
</dbReference>
<dbReference type="GO" id="GO:0015031">
    <property type="term" value="P:protein transport"/>
    <property type="evidence" value="ECO:0007669"/>
    <property type="project" value="UniProtKB-KW"/>
</dbReference>
<dbReference type="GO" id="GO:0098797">
    <property type="term" value="C:plasma membrane protein complex"/>
    <property type="evidence" value="ECO:0007669"/>
    <property type="project" value="TreeGrafter"/>
</dbReference>
<evidence type="ECO:0000256" key="8">
    <source>
        <dbReference type="ARBA" id="ARBA00022989"/>
    </source>
</evidence>
<feature type="compositionally biased region" description="Gly residues" evidence="10">
    <location>
        <begin position="86"/>
        <end position="100"/>
    </location>
</feature>
<protein>
    <submittedName>
        <fullName evidence="13">Energy transducer TonB</fullName>
    </submittedName>
</protein>
<comment type="subcellular location">
    <subcellularLocation>
        <location evidence="1">Cell inner membrane</location>
        <topology evidence="1">Single-pass membrane protein</topology>
        <orientation evidence="1">Periplasmic side</orientation>
    </subcellularLocation>
</comment>
<dbReference type="GO" id="GO:0055085">
    <property type="term" value="P:transmembrane transport"/>
    <property type="evidence" value="ECO:0007669"/>
    <property type="project" value="InterPro"/>
</dbReference>